<organism evidence="1 2">
    <name type="scientific">Plectus sambesii</name>
    <dbReference type="NCBI Taxonomy" id="2011161"/>
    <lineage>
        <taxon>Eukaryota</taxon>
        <taxon>Metazoa</taxon>
        <taxon>Ecdysozoa</taxon>
        <taxon>Nematoda</taxon>
        <taxon>Chromadorea</taxon>
        <taxon>Plectida</taxon>
        <taxon>Plectina</taxon>
        <taxon>Plectoidea</taxon>
        <taxon>Plectidae</taxon>
        <taxon>Plectus</taxon>
    </lineage>
</organism>
<proteinExistence type="predicted"/>
<evidence type="ECO:0000313" key="2">
    <source>
        <dbReference type="WBParaSite" id="PSAMB.scaffold3938size16341.g22980.t1"/>
    </source>
</evidence>
<dbReference type="WBParaSite" id="PSAMB.scaffold3938size16341.g22980.t1">
    <property type="protein sequence ID" value="PSAMB.scaffold3938size16341.g22980.t1"/>
    <property type="gene ID" value="PSAMB.scaffold3938size16341.g22980"/>
</dbReference>
<dbReference type="AlphaFoldDB" id="A0A914WG29"/>
<reference evidence="2" key="1">
    <citation type="submission" date="2022-11" db="UniProtKB">
        <authorList>
            <consortium name="WormBaseParasite"/>
        </authorList>
    </citation>
    <scope>IDENTIFICATION</scope>
</reference>
<sequence length="102" mass="10816">MLFRPEAAIAGPAATRHLHSCAPRSVPSAGTSGDASAPFISSHLFAHPRELLRMRTSSAFMPTTALLHSATYAMSLSWQAPAAGSQITDRRIALESSDSVPR</sequence>
<dbReference type="Proteomes" id="UP000887566">
    <property type="component" value="Unplaced"/>
</dbReference>
<evidence type="ECO:0000313" key="1">
    <source>
        <dbReference type="Proteomes" id="UP000887566"/>
    </source>
</evidence>
<name>A0A914WG29_9BILA</name>
<accession>A0A914WG29</accession>
<keyword evidence="1" id="KW-1185">Reference proteome</keyword>
<protein>
    <submittedName>
        <fullName evidence="2">Uncharacterized protein</fullName>
    </submittedName>
</protein>